<evidence type="ECO:0000313" key="1">
    <source>
        <dbReference type="EMBL" id="VIP00754.1"/>
    </source>
</evidence>
<reference evidence="1" key="1">
    <citation type="submission" date="2019-04" db="EMBL/GenBank/DDBJ databases">
        <authorList>
            <consortium name="Science for Life Laboratories"/>
        </authorList>
    </citation>
    <scope>NUCLEOTIDE SEQUENCE</scope>
    <source>
        <strain evidence="1">MBLW1</strain>
    </source>
</reference>
<keyword evidence="2" id="KW-1185">Reference proteome</keyword>
<name>A0A6C2YHB8_9BACT</name>
<dbReference type="AlphaFoldDB" id="A0A6C2YHB8"/>
<organism evidence="1">
    <name type="scientific">Tuwongella immobilis</name>
    <dbReference type="NCBI Taxonomy" id="692036"/>
    <lineage>
        <taxon>Bacteria</taxon>
        <taxon>Pseudomonadati</taxon>
        <taxon>Planctomycetota</taxon>
        <taxon>Planctomycetia</taxon>
        <taxon>Gemmatales</taxon>
        <taxon>Gemmataceae</taxon>
        <taxon>Tuwongella</taxon>
    </lineage>
</organism>
<accession>A0A6C2YHB8</accession>
<gene>
    <name evidence="1" type="ORF">GMBLW1_32060</name>
</gene>
<sequence length="172" mass="19240">MHWQDSPPHKAINFGAAFGLPDSPTMFRVSILRVPESDSLPTAFAEFWRRVLTEGPEQCSDAWTVLLVQMNLLGGGFTCVFTGTDLHGDEPPVFKFSSTALEAECYALPECEPGDPQWEADYQALEDRCLEQLVAATKLEPIAGYLAALRERRAFATIVCDFDRTKQWPLKL</sequence>
<protein>
    <submittedName>
        <fullName evidence="1">Uncharacterized protein</fullName>
    </submittedName>
</protein>
<dbReference type="RefSeq" id="WP_162655939.1">
    <property type="nucleotide sequence ID" value="NZ_LR593887.1"/>
</dbReference>
<dbReference type="Proteomes" id="UP000464378">
    <property type="component" value="Chromosome"/>
</dbReference>
<dbReference type="InParanoid" id="A0A6C2YHB8"/>
<proteinExistence type="predicted"/>
<dbReference type="EMBL" id="LR586016">
    <property type="protein sequence ID" value="VIP00754.1"/>
    <property type="molecule type" value="Genomic_DNA"/>
</dbReference>
<evidence type="ECO:0000313" key="2">
    <source>
        <dbReference type="Proteomes" id="UP000464378"/>
    </source>
</evidence>
<dbReference type="KEGG" id="tim:GMBLW1_32060"/>
<dbReference type="EMBL" id="LR593887">
    <property type="protein sequence ID" value="VTR96926.1"/>
    <property type="molecule type" value="Genomic_DNA"/>
</dbReference>